<feature type="compositionally biased region" description="Polar residues" evidence="1">
    <location>
        <begin position="11"/>
        <end position="22"/>
    </location>
</feature>
<protein>
    <submittedName>
        <fullName evidence="2">Uncharacterized protein</fullName>
    </submittedName>
</protein>
<feature type="compositionally biased region" description="Basic and acidic residues" evidence="1">
    <location>
        <begin position="59"/>
        <end position="68"/>
    </location>
</feature>
<accession>A0A9P7V8Y4</accession>
<dbReference type="AlphaFoldDB" id="A0A9P7V8Y4"/>
<name>A0A9P7V8Y4_9ASCO</name>
<dbReference type="RefSeq" id="XP_043048783.1">
    <property type="nucleotide sequence ID" value="XM_043191811.1"/>
</dbReference>
<dbReference type="EMBL" id="JAHMUF010000013">
    <property type="protein sequence ID" value="KAG7193235.1"/>
    <property type="molecule type" value="Genomic_DNA"/>
</dbReference>
<keyword evidence="3" id="KW-1185">Reference proteome</keyword>
<feature type="compositionally biased region" description="Low complexity" evidence="1">
    <location>
        <begin position="104"/>
        <end position="114"/>
    </location>
</feature>
<organism evidence="2 3">
    <name type="scientific">Scheffersomyces spartinae</name>
    <dbReference type="NCBI Taxonomy" id="45513"/>
    <lineage>
        <taxon>Eukaryota</taxon>
        <taxon>Fungi</taxon>
        <taxon>Dikarya</taxon>
        <taxon>Ascomycota</taxon>
        <taxon>Saccharomycotina</taxon>
        <taxon>Pichiomycetes</taxon>
        <taxon>Debaryomycetaceae</taxon>
        <taxon>Scheffersomyces</taxon>
    </lineage>
</organism>
<feature type="compositionally biased region" description="Polar residues" evidence="1">
    <location>
        <begin position="45"/>
        <end position="58"/>
    </location>
</feature>
<reference evidence="2" key="1">
    <citation type="submission" date="2021-03" db="EMBL/GenBank/DDBJ databases">
        <authorList>
            <person name="Palmer J.M."/>
        </authorList>
    </citation>
    <scope>NUCLEOTIDE SEQUENCE</scope>
    <source>
        <strain evidence="2">ARV_011</strain>
    </source>
</reference>
<dbReference type="Gene3D" id="6.10.280.100">
    <property type="match status" value="1"/>
</dbReference>
<proteinExistence type="predicted"/>
<sequence>MSDAGRKPISTKLSESLTPDSQKTTTEKVKESVTGQADKFAAAVQPQQEKSFAQTVSDDVQRGHDQGKEAATPQKPLTETIGEYVEAGKEVIAEAAAYVTGATTGAAEGAKQGADATKTSPYVDDTRK</sequence>
<dbReference type="Proteomes" id="UP000790833">
    <property type="component" value="Unassembled WGS sequence"/>
</dbReference>
<evidence type="ECO:0000313" key="3">
    <source>
        <dbReference type="Proteomes" id="UP000790833"/>
    </source>
</evidence>
<dbReference type="PIRSF" id="PIRSF002590">
    <property type="entry name" value="HSP9/HSP12_fun"/>
    <property type="match status" value="1"/>
</dbReference>
<comment type="caution">
    <text evidence="2">The sequence shown here is derived from an EMBL/GenBank/DDBJ whole genome shotgun (WGS) entry which is preliminary data.</text>
</comment>
<dbReference type="GeneID" id="66114371"/>
<feature type="region of interest" description="Disordered" evidence="1">
    <location>
        <begin position="1"/>
        <end position="77"/>
    </location>
</feature>
<evidence type="ECO:0000256" key="1">
    <source>
        <dbReference type="SAM" id="MobiDB-lite"/>
    </source>
</evidence>
<gene>
    <name evidence="2" type="ORF">KQ657_000997</name>
</gene>
<evidence type="ECO:0000313" key="2">
    <source>
        <dbReference type="EMBL" id="KAG7193235.1"/>
    </source>
</evidence>
<dbReference type="InterPro" id="IPR007250">
    <property type="entry name" value="HSP9_HSP12"/>
</dbReference>
<feature type="region of interest" description="Disordered" evidence="1">
    <location>
        <begin position="104"/>
        <end position="128"/>
    </location>
</feature>
<dbReference type="Pfam" id="PF04119">
    <property type="entry name" value="HSP9_HSP12"/>
    <property type="match status" value="1"/>
</dbReference>
<dbReference type="OrthoDB" id="2348401at2759"/>